<dbReference type="EMBL" id="SNVI01000002">
    <property type="protein sequence ID" value="TFE40624.1"/>
    <property type="molecule type" value="Genomic_DNA"/>
</dbReference>
<dbReference type="PROSITE" id="PS00041">
    <property type="entry name" value="HTH_ARAC_FAMILY_1"/>
    <property type="match status" value="1"/>
</dbReference>
<feature type="domain" description="HTH araC/xylS-type" evidence="4">
    <location>
        <begin position="223"/>
        <end position="321"/>
    </location>
</feature>
<sequence>MDLGHTLQRSSRHSAAPMQTNDLTRIDIALFNGFALPTVAALIEIFQRANSLVAAPRSGRARYDVSLLSAAGGRIASSSSVFVWTDDVQSHRGTNEPHLLFIAGGAGVQQACRDERLSEWLRRRHPFSEIVHPIAEGQLLLQAAGLPSRYCPLLYGDSEAPGLHPARLTEAPGAVSTALRIVEEDLGADLAQRVAESIAPQPRTPFSSSITPDVAPQISEKILASARWLEANVDRPISIDDAAQVAAMSERNFLRRFKSEIGMTPSDYLLRARLNMSCRMLVESRLPIDKIARRCGIGSGGQLSKLFRKYLETTPTDYRTRNHVAQQKPNAQVPDQWREFDPGVLIEADYASQVEA</sequence>
<evidence type="ECO:0000256" key="3">
    <source>
        <dbReference type="ARBA" id="ARBA00023163"/>
    </source>
</evidence>
<dbReference type="InterPro" id="IPR029062">
    <property type="entry name" value="Class_I_gatase-like"/>
</dbReference>
<dbReference type="SUPFAM" id="SSF46689">
    <property type="entry name" value="Homeodomain-like"/>
    <property type="match status" value="2"/>
</dbReference>
<dbReference type="PANTHER" id="PTHR43280:SF28">
    <property type="entry name" value="HTH-TYPE TRANSCRIPTIONAL ACTIVATOR RHAS"/>
    <property type="match status" value="1"/>
</dbReference>
<dbReference type="GO" id="GO:0003700">
    <property type="term" value="F:DNA-binding transcription factor activity"/>
    <property type="evidence" value="ECO:0007669"/>
    <property type="project" value="InterPro"/>
</dbReference>
<dbReference type="InterPro" id="IPR018062">
    <property type="entry name" value="HTH_AraC-typ_CS"/>
</dbReference>
<dbReference type="Proteomes" id="UP000297385">
    <property type="component" value="Unassembled WGS sequence"/>
</dbReference>
<evidence type="ECO:0000256" key="2">
    <source>
        <dbReference type="ARBA" id="ARBA00023125"/>
    </source>
</evidence>
<comment type="caution">
    <text evidence="5">The sequence shown here is derived from an EMBL/GenBank/DDBJ whole genome shotgun (WGS) entry which is preliminary data.</text>
</comment>
<dbReference type="AlphaFoldDB" id="A0A4Y8MT51"/>
<dbReference type="Gene3D" id="1.10.10.60">
    <property type="entry name" value="Homeodomain-like"/>
    <property type="match status" value="1"/>
</dbReference>
<dbReference type="RefSeq" id="WP_134462915.1">
    <property type="nucleotide sequence ID" value="NZ_JBHSXU010000002.1"/>
</dbReference>
<dbReference type="GO" id="GO:0043565">
    <property type="term" value="F:sequence-specific DNA binding"/>
    <property type="evidence" value="ECO:0007669"/>
    <property type="project" value="InterPro"/>
</dbReference>
<dbReference type="InterPro" id="IPR009057">
    <property type="entry name" value="Homeodomain-like_sf"/>
</dbReference>
<dbReference type="PROSITE" id="PS01124">
    <property type="entry name" value="HTH_ARAC_FAMILY_2"/>
    <property type="match status" value="1"/>
</dbReference>
<organism evidence="5 6">
    <name type="scientific">Paraburkholderia dipogonis</name>
    <dbReference type="NCBI Taxonomy" id="1211383"/>
    <lineage>
        <taxon>Bacteria</taxon>
        <taxon>Pseudomonadati</taxon>
        <taxon>Pseudomonadota</taxon>
        <taxon>Betaproteobacteria</taxon>
        <taxon>Burkholderiales</taxon>
        <taxon>Burkholderiaceae</taxon>
        <taxon>Paraburkholderia</taxon>
    </lineage>
</organism>
<keyword evidence="3" id="KW-0804">Transcription</keyword>
<keyword evidence="2" id="KW-0238">DNA-binding</keyword>
<dbReference type="SUPFAM" id="SSF52317">
    <property type="entry name" value="Class I glutamine amidotransferase-like"/>
    <property type="match status" value="1"/>
</dbReference>
<accession>A0A4Y8MT51</accession>
<dbReference type="PANTHER" id="PTHR43280">
    <property type="entry name" value="ARAC-FAMILY TRANSCRIPTIONAL REGULATOR"/>
    <property type="match status" value="1"/>
</dbReference>
<name>A0A4Y8MT51_9BURK</name>
<reference evidence="5 6" key="1">
    <citation type="submission" date="2019-03" db="EMBL/GenBank/DDBJ databases">
        <title>Complete Genome Sequence of Paraburkholderia dipogonis ICMP 19430T, a Nitrogen-fixing Symbiont of the South African Invasive Legume Dipogon lignosus in New Zealand.</title>
        <authorList>
            <person name="De Meyer S.E."/>
        </authorList>
    </citation>
    <scope>NUCLEOTIDE SEQUENCE [LARGE SCALE GENOMIC DNA]</scope>
    <source>
        <strain evidence="5 6">ICMP 19430</strain>
    </source>
</reference>
<proteinExistence type="predicted"/>
<evidence type="ECO:0000259" key="4">
    <source>
        <dbReference type="PROSITE" id="PS01124"/>
    </source>
</evidence>
<dbReference type="InterPro" id="IPR018060">
    <property type="entry name" value="HTH_AraC"/>
</dbReference>
<evidence type="ECO:0000256" key="1">
    <source>
        <dbReference type="ARBA" id="ARBA00023015"/>
    </source>
</evidence>
<keyword evidence="1" id="KW-0805">Transcription regulation</keyword>
<dbReference type="SMART" id="SM00342">
    <property type="entry name" value="HTH_ARAC"/>
    <property type="match status" value="1"/>
</dbReference>
<dbReference type="Pfam" id="PF12833">
    <property type="entry name" value="HTH_18"/>
    <property type="match status" value="1"/>
</dbReference>
<evidence type="ECO:0000313" key="6">
    <source>
        <dbReference type="Proteomes" id="UP000297385"/>
    </source>
</evidence>
<evidence type="ECO:0000313" key="5">
    <source>
        <dbReference type="EMBL" id="TFE40624.1"/>
    </source>
</evidence>
<gene>
    <name evidence="5" type="ORF">E2553_28280</name>
</gene>
<protein>
    <submittedName>
        <fullName evidence="5">Helix-turn-helix domain-containing protein</fullName>
    </submittedName>
</protein>
<dbReference type="Gene3D" id="3.40.50.880">
    <property type="match status" value="1"/>
</dbReference>